<proteinExistence type="predicted"/>
<dbReference type="InParanoid" id="A0A3N7G4C9"/>
<dbReference type="Proteomes" id="UP000006729">
    <property type="component" value="Chromosome 16"/>
</dbReference>
<evidence type="ECO:0000313" key="2">
    <source>
        <dbReference type="EMBL" id="RQP01683.1"/>
    </source>
</evidence>
<dbReference type="PANTHER" id="PTHR48196:SF1">
    <property type="entry name" value="DUF630 DOMAIN-CONTAINING PROTEIN"/>
    <property type="match status" value="1"/>
</dbReference>
<protein>
    <submittedName>
        <fullName evidence="2">Uncharacterized protein</fullName>
    </submittedName>
</protein>
<keyword evidence="3" id="KW-1185">Reference proteome</keyword>
<reference evidence="2 3" key="1">
    <citation type="journal article" date="2006" name="Science">
        <title>The genome of black cottonwood, Populus trichocarpa (Torr. &amp; Gray).</title>
        <authorList>
            <person name="Tuskan G.A."/>
            <person name="Difazio S."/>
            <person name="Jansson S."/>
            <person name="Bohlmann J."/>
            <person name="Grigoriev I."/>
            <person name="Hellsten U."/>
            <person name="Putnam N."/>
            <person name="Ralph S."/>
            <person name="Rombauts S."/>
            <person name="Salamov A."/>
            <person name="Schein J."/>
            <person name="Sterck L."/>
            <person name="Aerts A."/>
            <person name="Bhalerao R.R."/>
            <person name="Bhalerao R.P."/>
            <person name="Blaudez D."/>
            <person name="Boerjan W."/>
            <person name="Brun A."/>
            <person name="Brunner A."/>
            <person name="Busov V."/>
            <person name="Campbell M."/>
            <person name="Carlson J."/>
            <person name="Chalot M."/>
            <person name="Chapman J."/>
            <person name="Chen G.L."/>
            <person name="Cooper D."/>
            <person name="Coutinho P.M."/>
            <person name="Couturier J."/>
            <person name="Covert S."/>
            <person name="Cronk Q."/>
            <person name="Cunningham R."/>
            <person name="Davis J."/>
            <person name="Degroeve S."/>
            <person name="Dejardin A."/>
            <person name="Depamphilis C."/>
            <person name="Detter J."/>
            <person name="Dirks B."/>
            <person name="Dubchak I."/>
            <person name="Duplessis S."/>
            <person name="Ehlting J."/>
            <person name="Ellis B."/>
            <person name="Gendler K."/>
            <person name="Goodstein D."/>
            <person name="Gribskov M."/>
            <person name="Grimwood J."/>
            <person name="Groover A."/>
            <person name="Gunter L."/>
            <person name="Hamberger B."/>
            <person name="Heinze B."/>
            <person name="Helariutta Y."/>
            <person name="Henrissat B."/>
            <person name="Holligan D."/>
            <person name="Holt R."/>
            <person name="Huang W."/>
            <person name="Islam-Faridi N."/>
            <person name="Jones S."/>
            <person name="Jones-Rhoades M."/>
            <person name="Jorgensen R."/>
            <person name="Joshi C."/>
            <person name="Kangasjarvi J."/>
            <person name="Karlsson J."/>
            <person name="Kelleher C."/>
            <person name="Kirkpatrick R."/>
            <person name="Kirst M."/>
            <person name="Kohler A."/>
            <person name="Kalluri U."/>
            <person name="Larimer F."/>
            <person name="Leebens-Mack J."/>
            <person name="Leple J.C."/>
            <person name="Locascio P."/>
            <person name="Lou Y."/>
            <person name="Lucas S."/>
            <person name="Martin F."/>
            <person name="Montanini B."/>
            <person name="Napoli C."/>
            <person name="Nelson D.R."/>
            <person name="Nelson C."/>
            <person name="Nieminen K."/>
            <person name="Nilsson O."/>
            <person name="Pereda V."/>
            <person name="Peter G."/>
            <person name="Philippe R."/>
            <person name="Pilate G."/>
            <person name="Poliakov A."/>
            <person name="Razumovskaya J."/>
            <person name="Richardson P."/>
            <person name="Rinaldi C."/>
            <person name="Ritland K."/>
            <person name="Rouze P."/>
            <person name="Ryaboy D."/>
            <person name="Schmutz J."/>
            <person name="Schrader J."/>
            <person name="Segerman B."/>
            <person name="Shin H."/>
            <person name="Siddiqui A."/>
            <person name="Sterky F."/>
            <person name="Terry A."/>
            <person name="Tsai C.J."/>
            <person name="Uberbacher E."/>
            <person name="Unneberg P."/>
            <person name="Vahala J."/>
            <person name="Wall K."/>
            <person name="Wessler S."/>
            <person name="Yang G."/>
            <person name="Yin T."/>
            <person name="Douglas C."/>
            <person name="Marra M."/>
            <person name="Sandberg G."/>
            <person name="Van de Peer Y."/>
            <person name="Rokhsar D."/>
        </authorList>
    </citation>
    <scope>NUCLEOTIDE SEQUENCE [LARGE SCALE GENOMIC DNA]</scope>
    <source>
        <strain evidence="3">cv. Nisqually</strain>
    </source>
</reference>
<dbReference type="OMA" id="PRFWKTF"/>
<sequence length="151" mass="16346">MTPSINLSKFSHVSLASESKKEMDEIAVVLKRFGDEQSTLLDQFERLSFEVQLNQAILGRSLSEPGASRSQLKGKLNGQDTAPLATHVKQGCRRRGLGFDKLLKKLLRPILGRKGKGDGGGGGAAAAAKKEGMANPKDPKSWKAFSRSLRI</sequence>
<feature type="region of interest" description="Disordered" evidence="1">
    <location>
        <begin position="111"/>
        <end position="151"/>
    </location>
</feature>
<dbReference type="PANTHER" id="PTHR48196">
    <property type="entry name" value="DUF630 DOMAIN-CONTAINING PROTEIN"/>
    <property type="match status" value="1"/>
</dbReference>
<evidence type="ECO:0000256" key="1">
    <source>
        <dbReference type="SAM" id="MobiDB-lite"/>
    </source>
</evidence>
<dbReference type="AlphaFoldDB" id="A0A3N7G4C9"/>
<feature type="compositionally biased region" description="Basic and acidic residues" evidence="1">
    <location>
        <begin position="128"/>
        <end position="141"/>
    </location>
</feature>
<dbReference type="SMR" id="A0A3N7G4C9"/>
<dbReference type="EMBL" id="CM009305">
    <property type="protein sequence ID" value="RQP01683.1"/>
    <property type="molecule type" value="Genomic_DNA"/>
</dbReference>
<evidence type="ECO:0000313" key="3">
    <source>
        <dbReference type="Proteomes" id="UP000006729"/>
    </source>
</evidence>
<accession>A0A3N7G4C9</accession>
<dbReference type="Gramene" id="Potri.016G136800.2.v4.1">
    <property type="protein sequence ID" value="Potri.016G136800.2.v4.1"/>
    <property type="gene ID" value="Potri.016G136800.v4.1"/>
</dbReference>
<name>A0A3N7G4C9_POPTR</name>
<organism evidence="2 3">
    <name type="scientific">Populus trichocarpa</name>
    <name type="common">Western balsam poplar</name>
    <name type="synonym">Populus balsamifera subsp. trichocarpa</name>
    <dbReference type="NCBI Taxonomy" id="3694"/>
    <lineage>
        <taxon>Eukaryota</taxon>
        <taxon>Viridiplantae</taxon>
        <taxon>Streptophyta</taxon>
        <taxon>Embryophyta</taxon>
        <taxon>Tracheophyta</taxon>
        <taxon>Spermatophyta</taxon>
        <taxon>Magnoliopsida</taxon>
        <taxon>eudicotyledons</taxon>
        <taxon>Gunneridae</taxon>
        <taxon>Pentapetalae</taxon>
        <taxon>rosids</taxon>
        <taxon>fabids</taxon>
        <taxon>Malpighiales</taxon>
        <taxon>Salicaceae</taxon>
        <taxon>Saliceae</taxon>
        <taxon>Populus</taxon>
    </lineage>
</organism>
<feature type="region of interest" description="Disordered" evidence="1">
    <location>
        <begin position="63"/>
        <end position="87"/>
    </location>
</feature>
<gene>
    <name evidence="2" type="ORF">POPTR_016G136800</name>
</gene>